<dbReference type="AlphaFoldDB" id="A0A936ZQJ9"/>
<dbReference type="RefSeq" id="WP_201684722.1">
    <property type="nucleotide sequence ID" value="NZ_JAEQNA010000005.1"/>
</dbReference>
<protein>
    <submittedName>
        <fullName evidence="1">Uncharacterized protein</fullName>
    </submittedName>
</protein>
<name>A0A936ZQJ9_9BURK</name>
<gene>
    <name evidence="1" type="ORF">JI739_14950</name>
</gene>
<dbReference type="Proteomes" id="UP000613011">
    <property type="component" value="Unassembled WGS sequence"/>
</dbReference>
<accession>A0A936ZQJ9</accession>
<proteinExistence type="predicted"/>
<keyword evidence="2" id="KW-1185">Reference proteome</keyword>
<evidence type="ECO:0000313" key="1">
    <source>
        <dbReference type="EMBL" id="MBL0421653.1"/>
    </source>
</evidence>
<dbReference type="EMBL" id="JAEQNA010000005">
    <property type="protein sequence ID" value="MBL0421653.1"/>
    <property type="molecule type" value="Genomic_DNA"/>
</dbReference>
<evidence type="ECO:0000313" key="2">
    <source>
        <dbReference type="Proteomes" id="UP000613011"/>
    </source>
</evidence>
<organism evidence="1 2">
    <name type="scientific">Ramlibacter aurantiacus</name>
    <dbReference type="NCBI Taxonomy" id="2801330"/>
    <lineage>
        <taxon>Bacteria</taxon>
        <taxon>Pseudomonadati</taxon>
        <taxon>Pseudomonadota</taxon>
        <taxon>Betaproteobacteria</taxon>
        <taxon>Burkholderiales</taxon>
        <taxon>Comamonadaceae</taxon>
        <taxon>Ramlibacter</taxon>
    </lineage>
</organism>
<sequence>MNTSLSVNKSLVALAHILQRLEHSGRPVDAEQYRTVVSRLEAELKAAPPDALEPLLRAMPSVAELYENLQYVHAGLCRSPLEAGLNAELEARRLIDVARRPARPT</sequence>
<reference evidence="1" key="1">
    <citation type="submission" date="2021-01" db="EMBL/GenBank/DDBJ databases">
        <title>Ramlibacter sp. strain AW1 16S ribosomal RNA gene Genome sequencing and assembly.</title>
        <authorList>
            <person name="Kang M."/>
        </authorList>
    </citation>
    <scope>NUCLEOTIDE SEQUENCE</scope>
    <source>
        <strain evidence="1">AW1</strain>
    </source>
</reference>
<comment type="caution">
    <text evidence="1">The sequence shown here is derived from an EMBL/GenBank/DDBJ whole genome shotgun (WGS) entry which is preliminary data.</text>
</comment>